<evidence type="ECO:0000313" key="12">
    <source>
        <dbReference type="EMBL" id="EAN33021.1"/>
    </source>
</evidence>
<dbReference type="EMBL" id="AAGK01000002">
    <property type="protein sequence ID" value="EAN33021.1"/>
    <property type="molecule type" value="Genomic_DNA"/>
</dbReference>
<feature type="transmembrane region" description="Helical" evidence="9">
    <location>
        <begin position="315"/>
        <end position="335"/>
    </location>
</feature>
<dbReference type="VEuPathDB" id="PiroplasmaDB:TpMuguga_02g00737"/>
<evidence type="ECO:0000256" key="5">
    <source>
        <dbReference type="ARBA" id="ARBA00022840"/>
    </source>
</evidence>
<dbReference type="PANTHER" id="PTHR24221:SF503">
    <property type="entry name" value="MITOCHONDRIAL POTASSIUM CHANNEL ATP-BINDING SUBUNIT"/>
    <property type="match status" value="1"/>
</dbReference>
<dbReference type="GO" id="GO:0005524">
    <property type="term" value="F:ATP binding"/>
    <property type="evidence" value="ECO:0007669"/>
    <property type="project" value="UniProtKB-KW"/>
</dbReference>
<keyword evidence="13" id="KW-1185">Reference proteome</keyword>
<dbReference type="SMART" id="SM00382">
    <property type="entry name" value="AAA"/>
    <property type="match status" value="1"/>
</dbReference>
<dbReference type="STRING" id="5875.Q4N4A2"/>
<proteinExistence type="inferred from homology"/>
<keyword evidence="5" id="KW-0067">ATP-binding</keyword>
<dbReference type="InParanoid" id="Q4N4A2"/>
<feature type="domain" description="ABC transporter" evidence="10">
    <location>
        <begin position="381"/>
        <end position="620"/>
    </location>
</feature>
<evidence type="ECO:0000256" key="7">
    <source>
        <dbReference type="ARBA" id="ARBA00023136"/>
    </source>
</evidence>
<feature type="transmembrane region" description="Helical" evidence="9">
    <location>
        <begin position="96"/>
        <end position="113"/>
    </location>
</feature>
<dbReference type="GeneID" id="3501718"/>
<comment type="caution">
    <text evidence="12">The sequence shown here is derived from an EMBL/GenBank/DDBJ whole genome shotgun (WGS) entry which is preliminary data.</text>
</comment>
<dbReference type="GO" id="GO:0016020">
    <property type="term" value="C:membrane"/>
    <property type="evidence" value="ECO:0007669"/>
    <property type="project" value="UniProtKB-SubCell"/>
</dbReference>
<dbReference type="GO" id="GO:0016887">
    <property type="term" value="F:ATP hydrolysis activity"/>
    <property type="evidence" value="ECO:0007669"/>
    <property type="project" value="InterPro"/>
</dbReference>
<evidence type="ECO:0000256" key="6">
    <source>
        <dbReference type="ARBA" id="ARBA00022989"/>
    </source>
</evidence>
<keyword evidence="6 9" id="KW-1133">Transmembrane helix</keyword>
<dbReference type="KEGG" id="tpv:TP02_0737"/>
<keyword evidence="3 9" id="KW-0812">Transmembrane</keyword>
<name>Q4N4A2_THEPA</name>
<dbReference type="PROSITE" id="PS50929">
    <property type="entry name" value="ABC_TM1F"/>
    <property type="match status" value="1"/>
</dbReference>
<dbReference type="Proteomes" id="UP000001949">
    <property type="component" value="Unassembled WGS sequence"/>
</dbReference>
<evidence type="ECO:0000256" key="1">
    <source>
        <dbReference type="ARBA" id="ARBA00004141"/>
    </source>
</evidence>
<evidence type="ECO:0000256" key="9">
    <source>
        <dbReference type="SAM" id="Phobius"/>
    </source>
</evidence>
<dbReference type="Gene3D" id="3.40.50.300">
    <property type="entry name" value="P-loop containing nucleotide triphosphate hydrolases"/>
    <property type="match status" value="1"/>
</dbReference>
<feature type="transmembrane region" description="Helical" evidence="9">
    <location>
        <begin position="173"/>
        <end position="193"/>
    </location>
</feature>
<dbReference type="GO" id="GO:0140359">
    <property type="term" value="F:ABC-type transporter activity"/>
    <property type="evidence" value="ECO:0007669"/>
    <property type="project" value="InterPro"/>
</dbReference>
<dbReference type="OMA" id="VTIYMAK"/>
<keyword evidence="7 9" id="KW-0472">Membrane</keyword>
<dbReference type="InterPro" id="IPR039421">
    <property type="entry name" value="Type_1_exporter"/>
</dbReference>
<evidence type="ECO:0000259" key="11">
    <source>
        <dbReference type="PROSITE" id="PS50929"/>
    </source>
</evidence>
<evidence type="ECO:0000256" key="2">
    <source>
        <dbReference type="ARBA" id="ARBA00022448"/>
    </source>
</evidence>
<dbReference type="Pfam" id="PF00664">
    <property type="entry name" value="ABC_membrane"/>
    <property type="match status" value="1"/>
</dbReference>
<dbReference type="PANTHER" id="PTHR24221">
    <property type="entry name" value="ATP-BINDING CASSETTE SUB-FAMILY B"/>
    <property type="match status" value="1"/>
</dbReference>
<dbReference type="SUPFAM" id="SSF90123">
    <property type="entry name" value="ABC transporter transmembrane region"/>
    <property type="match status" value="1"/>
</dbReference>
<accession>Q4N4A2</accession>
<dbReference type="InterPro" id="IPR003593">
    <property type="entry name" value="AAA+_ATPase"/>
</dbReference>
<dbReference type="InterPro" id="IPR017871">
    <property type="entry name" value="ABC_transporter-like_CS"/>
</dbReference>
<evidence type="ECO:0000256" key="8">
    <source>
        <dbReference type="ARBA" id="ARBA00024363"/>
    </source>
</evidence>
<evidence type="ECO:0000256" key="4">
    <source>
        <dbReference type="ARBA" id="ARBA00022741"/>
    </source>
</evidence>
<dbReference type="AlphaFoldDB" id="Q4N4A2"/>
<keyword evidence="2" id="KW-0813">Transport</keyword>
<dbReference type="PROSITE" id="PS50893">
    <property type="entry name" value="ABC_TRANSPORTER_2"/>
    <property type="match status" value="1"/>
</dbReference>
<protein>
    <submittedName>
        <fullName evidence="12">ABC transporter, putative</fullName>
    </submittedName>
</protein>
<evidence type="ECO:0000259" key="10">
    <source>
        <dbReference type="PROSITE" id="PS50893"/>
    </source>
</evidence>
<comment type="similarity">
    <text evidence="8">Belongs to the ABC transporter superfamily. ABCB family. Heavy Metal importer (TC 3.A.1.210) subfamily.</text>
</comment>
<dbReference type="eggNOG" id="KOG0056">
    <property type="taxonomic scope" value="Eukaryota"/>
</dbReference>
<evidence type="ECO:0000256" key="3">
    <source>
        <dbReference type="ARBA" id="ARBA00022692"/>
    </source>
</evidence>
<dbReference type="FunFam" id="3.40.50.300:FF:000287">
    <property type="entry name" value="Multidrug ABC transporter ATP-binding protein"/>
    <property type="match status" value="1"/>
</dbReference>
<sequence>MGQCVLGYSRNRPSSHQSITVNDLENEATKKDILMLIKPLFWPEKSDLTSRPYIFLRFLILLSLFSLFVGKALSILAPMYIGWTLDQLVLRNKNETIINLFLYFLLLFFAICFDELRNFTYRYVQFICINDLSLKLYKHVHSLNYHWFTTSRAGQIVRSIYRGCESMRELSQFGIITLVPTILESIIIIIVFFSVYRNYLLGIILLVGLVVYFTLTILVTNWRMKTREAQNDKDNEMHSIASDSVNNFESVKLFTNEKFELAKYAKAVGLYELFNYKVLNSLSLINIGQDFVVQTTTFLCLLMGIFQILKDKTKIGTFTVILTYLFRIFKPLYILGTVYSTIIKGLVGIQDAANLLKIKSTVEDSPDCVELDLDTEHDPLIEFRDVTFSYITDSCPMNNLILKKVSFSLSKNQSLAIVGPTGTGKTTIFRLLCRLYDPLRGEVLINGKSIKQYSQESLRSKLGVVSQDTILFHDSIRNNVRYAKPDATDDEVYEALKKAEFYDRVMEFPNKLDTLVGDRGIKLSGGEKQRVSIARCFLKNPPIIILDEATSSLDSKTESQIQNTINSLINKKTTITIAHRLSTIISADLILVLNKGEIIEQGKHEELLKLNGFYKSLWDVQRKKQSEILDQDVI</sequence>
<dbReference type="Gene3D" id="1.20.1560.10">
    <property type="entry name" value="ABC transporter type 1, transmembrane domain"/>
    <property type="match status" value="1"/>
</dbReference>
<comment type="subcellular location">
    <subcellularLocation>
        <location evidence="1">Membrane</location>
        <topology evidence="1">Multi-pass membrane protein</topology>
    </subcellularLocation>
</comment>
<organism evidence="12 13">
    <name type="scientific">Theileria parva</name>
    <name type="common">East coast fever infection agent</name>
    <dbReference type="NCBI Taxonomy" id="5875"/>
    <lineage>
        <taxon>Eukaryota</taxon>
        <taxon>Sar</taxon>
        <taxon>Alveolata</taxon>
        <taxon>Apicomplexa</taxon>
        <taxon>Aconoidasida</taxon>
        <taxon>Piroplasmida</taxon>
        <taxon>Theileriidae</taxon>
        <taxon>Theileria</taxon>
    </lineage>
</organism>
<dbReference type="InterPro" id="IPR003439">
    <property type="entry name" value="ABC_transporter-like_ATP-bd"/>
</dbReference>
<dbReference type="SUPFAM" id="SSF52540">
    <property type="entry name" value="P-loop containing nucleoside triphosphate hydrolases"/>
    <property type="match status" value="1"/>
</dbReference>
<dbReference type="InterPro" id="IPR027417">
    <property type="entry name" value="P-loop_NTPase"/>
</dbReference>
<reference evidence="12 13" key="1">
    <citation type="journal article" date="2005" name="Science">
        <title>Genome sequence of Theileria parva, a bovine pathogen that transforms lymphocytes.</title>
        <authorList>
            <person name="Gardner M.J."/>
            <person name="Bishop R."/>
            <person name="Shah T."/>
            <person name="de Villiers E.P."/>
            <person name="Carlton J.M."/>
            <person name="Hall N."/>
            <person name="Ren Q."/>
            <person name="Paulsen I.T."/>
            <person name="Pain A."/>
            <person name="Berriman M."/>
            <person name="Wilson R.J.M."/>
            <person name="Sato S."/>
            <person name="Ralph S.A."/>
            <person name="Mann D.J."/>
            <person name="Xiong Z."/>
            <person name="Shallom S.J."/>
            <person name="Weidman J."/>
            <person name="Jiang L."/>
            <person name="Lynn J."/>
            <person name="Weaver B."/>
            <person name="Shoaibi A."/>
            <person name="Domingo A.R."/>
            <person name="Wasawo D."/>
            <person name="Crabtree J."/>
            <person name="Wortman J.R."/>
            <person name="Haas B."/>
            <person name="Angiuoli S.V."/>
            <person name="Creasy T.H."/>
            <person name="Lu C."/>
            <person name="Suh B."/>
            <person name="Silva J.C."/>
            <person name="Utterback T.R."/>
            <person name="Feldblyum T.V."/>
            <person name="Pertea M."/>
            <person name="Allen J."/>
            <person name="Nierman W.C."/>
            <person name="Taracha E.L.N."/>
            <person name="Salzberg S.L."/>
            <person name="White O.R."/>
            <person name="Fitzhugh H.A."/>
            <person name="Morzaria S."/>
            <person name="Venter J.C."/>
            <person name="Fraser C.M."/>
            <person name="Nene V."/>
        </authorList>
    </citation>
    <scope>NUCLEOTIDE SEQUENCE [LARGE SCALE GENOMIC DNA]</scope>
    <source>
        <strain evidence="12 13">Muguga</strain>
    </source>
</reference>
<dbReference type="InterPro" id="IPR036640">
    <property type="entry name" value="ABC1_TM_sf"/>
</dbReference>
<dbReference type="Pfam" id="PF00005">
    <property type="entry name" value="ABC_tran"/>
    <property type="match status" value="1"/>
</dbReference>
<dbReference type="PROSITE" id="PS00211">
    <property type="entry name" value="ABC_TRANSPORTER_1"/>
    <property type="match status" value="1"/>
</dbReference>
<feature type="domain" description="ABC transmembrane type-1" evidence="11">
    <location>
        <begin position="61"/>
        <end position="344"/>
    </location>
</feature>
<dbReference type="InterPro" id="IPR011527">
    <property type="entry name" value="ABC1_TM_dom"/>
</dbReference>
<feature type="transmembrane region" description="Helical" evidence="9">
    <location>
        <begin position="199"/>
        <end position="219"/>
    </location>
</feature>
<evidence type="ECO:0000313" key="13">
    <source>
        <dbReference type="Proteomes" id="UP000001949"/>
    </source>
</evidence>
<feature type="transmembrane region" description="Helical" evidence="9">
    <location>
        <begin position="54"/>
        <end position="76"/>
    </location>
</feature>
<keyword evidence="4" id="KW-0547">Nucleotide-binding</keyword>
<dbReference type="FunCoup" id="Q4N4A2">
    <property type="interactions" value="163"/>
</dbReference>
<gene>
    <name evidence="12" type="ordered locus">TP02_0737</name>
</gene>